<evidence type="ECO:0000313" key="2">
    <source>
        <dbReference type="EMBL" id="KAL0063826.1"/>
    </source>
</evidence>
<comment type="caution">
    <text evidence="2">The sequence shown here is derived from an EMBL/GenBank/DDBJ whole genome shotgun (WGS) entry which is preliminary data.</text>
</comment>
<dbReference type="InterPro" id="IPR046521">
    <property type="entry name" value="DUF6698"/>
</dbReference>
<proteinExistence type="predicted"/>
<gene>
    <name evidence="2" type="ORF">AAF712_009271</name>
</gene>
<dbReference type="Pfam" id="PF20414">
    <property type="entry name" value="DUF6698"/>
    <property type="match status" value="1"/>
</dbReference>
<feature type="compositionally biased region" description="Polar residues" evidence="1">
    <location>
        <begin position="26"/>
        <end position="38"/>
    </location>
</feature>
<feature type="compositionally biased region" description="Acidic residues" evidence="1">
    <location>
        <begin position="106"/>
        <end position="132"/>
    </location>
</feature>
<name>A0ABR2ZRV8_9AGAR</name>
<accession>A0ABR2ZRV8</accession>
<feature type="region of interest" description="Disordered" evidence="1">
    <location>
        <begin position="443"/>
        <end position="501"/>
    </location>
</feature>
<feature type="compositionally biased region" description="Low complexity" evidence="1">
    <location>
        <begin position="1"/>
        <end position="14"/>
    </location>
</feature>
<keyword evidence="3" id="KW-1185">Reference proteome</keyword>
<dbReference type="Proteomes" id="UP001437256">
    <property type="component" value="Unassembled WGS sequence"/>
</dbReference>
<feature type="compositionally biased region" description="Low complexity" evidence="1">
    <location>
        <begin position="455"/>
        <end position="465"/>
    </location>
</feature>
<evidence type="ECO:0000313" key="3">
    <source>
        <dbReference type="Proteomes" id="UP001437256"/>
    </source>
</evidence>
<feature type="region of interest" description="Disordered" evidence="1">
    <location>
        <begin position="1"/>
        <end position="44"/>
    </location>
</feature>
<evidence type="ECO:0000256" key="1">
    <source>
        <dbReference type="SAM" id="MobiDB-lite"/>
    </source>
</evidence>
<sequence length="501" mass="55550">MPVSRSSPSRPSRPTGRARATERQSQRSLEPQAPTQPRLTKREREVQAQFRKWAKTILDATSPADGSLQAFYSIGSFWVRFIDPWTEDIELVLRFGFTEELKGPVTDDDDDDVVMNPDGDDEPSSDEEEETEDEKRQRLETLDLFTMPGQMKETEKETFRQCFAMFKATFRTQYKQLLNSYKFEGSDVLKAIYSSINTAFKESRCNDTCNMKKAILSYLPNNPQQSAVKDNALDPSIDAAAKSNRSLNHPMIIPMLAPIDRVKEMYDKPADHPVRLKLIEDAKAKKIELTHKQFPGFLYDFSRLKLDAAGDGRAAIFRGFLIEHMSCLSFPPDCSALGKGEKKATRAGNAKKLGVTEISDRFLAYITTQIWLALSDAEHWGRKAGSFELKTFYYTMLQTVHDLPTKRRVLAFKYLNEQIFGEESKVNVVPKDSEVGKTLASWADEDEADIDAEEAAAATAAASSDDPPPSSDPSDGSGSSGEGGSGEGSGEAPDGSGGNAA</sequence>
<protein>
    <submittedName>
        <fullName evidence="2">Uncharacterized protein</fullName>
    </submittedName>
</protein>
<feature type="compositionally biased region" description="Acidic residues" evidence="1">
    <location>
        <begin position="443"/>
        <end position="454"/>
    </location>
</feature>
<feature type="region of interest" description="Disordered" evidence="1">
    <location>
        <begin position="103"/>
        <end position="139"/>
    </location>
</feature>
<feature type="compositionally biased region" description="Gly residues" evidence="1">
    <location>
        <begin position="478"/>
        <end position="501"/>
    </location>
</feature>
<reference evidence="2 3" key="1">
    <citation type="submission" date="2024-05" db="EMBL/GenBank/DDBJ databases">
        <title>A draft genome resource for the thread blight pathogen Marasmius tenuissimus strain MS-2.</title>
        <authorList>
            <person name="Yulfo-Soto G.E."/>
            <person name="Baruah I.K."/>
            <person name="Amoako-Attah I."/>
            <person name="Bukari Y."/>
            <person name="Meinhardt L.W."/>
            <person name="Bailey B.A."/>
            <person name="Cohen S.P."/>
        </authorList>
    </citation>
    <scope>NUCLEOTIDE SEQUENCE [LARGE SCALE GENOMIC DNA]</scope>
    <source>
        <strain evidence="2 3">MS-2</strain>
    </source>
</reference>
<organism evidence="2 3">
    <name type="scientific">Marasmius tenuissimus</name>
    <dbReference type="NCBI Taxonomy" id="585030"/>
    <lineage>
        <taxon>Eukaryota</taxon>
        <taxon>Fungi</taxon>
        <taxon>Dikarya</taxon>
        <taxon>Basidiomycota</taxon>
        <taxon>Agaricomycotina</taxon>
        <taxon>Agaricomycetes</taxon>
        <taxon>Agaricomycetidae</taxon>
        <taxon>Agaricales</taxon>
        <taxon>Marasmiineae</taxon>
        <taxon>Marasmiaceae</taxon>
        <taxon>Marasmius</taxon>
    </lineage>
</organism>
<dbReference type="EMBL" id="JBBXMP010000073">
    <property type="protein sequence ID" value="KAL0063826.1"/>
    <property type="molecule type" value="Genomic_DNA"/>
</dbReference>